<dbReference type="NCBIfam" id="TIGR00857">
    <property type="entry name" value="pyrC_multi"/>
    <property type="match status" value="1"/>
</dbReference>
<dbReference type="GO" id="GO:0046872">
    <property type="term" value="F:metal ion binding"/>
    <property type="evidence" value="ECO:0007669"/>
    <property type="project" value="InterPro"/>
</dbReference>
<dbReference type="InterPro" id="IPR011059">
    <property type="entry name" value="Metal-dep_hydrolase_composite"/>
</dbReference>
<accession>A0A3B0WSQ8</accession>
<dbReference type="EC" id="3.5.2.3" evidence="3"/>
<dbReference type="EMBL" id="UOFE01000049">
    <property type="protein sequence ID" value="VAW55560.1"/>
    <property type="molecule type" value="Genomic_DNA"/>
</dbReference>
<dbReference type="GO" id="GO:0006221">
    <property type="term" value="P:pyrimidine nucleotide biosynthetic process"/>
    <property type="evidence" value="ECO:0007669"/>
    <property type="project" value="UniProtKB-KW"/>
</dbReference>
<dbReference type="GO" id="GO:0004038">
    <property type="term" value="F:allantoinase activity"/>
    <property type="evidence" value="ECO:0007669"/>
    <property type="project" value="TreeGrafter"/>
</dbReference>
<dbReference type="SUPFAM" id="SSF51338">
    <property type="entry name" value="Composite domain of metallo-dependent hydrolases"/>
    <property type="match status" value="1"/>
</dbReference>
<evidence type="ECO:0000313" key="3">
    <source>
        <dbReference type="EMBL" id="VAW55560.1"/>
    </source>
</evidence>
<sequence>MSNLLIKNVRLIDPANNLDQSSDIHIINGKIAAIESAGSISSTENIPQLDASNLTAIPGIVDCCARLREPGLEHKATIHSETIAATQAGITTLCCPPDTDPVIDEPAVVELINQKMANAGHSHIVTLGALTQGLNGLHLSEMHALQQAGCVGLSNTCHPIESSLILKRAFAYAATFDMRVFIEPDEHSLSKGGCAHEGKIATRLGLKGIPVSAETIAISRALQLIAETGVSAHFGRLSSAAGVEMINRAKNEQLNITADVSAFQLHLTEQDISSFNSTCHVIPPLRSQRDMEALQRAVADNTIDAICSDHQPHDIDAKQAPFASTEPGISALETMLPLCLRLTQNMSLDLPAVIKKITHAPANILGIEAGTLTIGATADICIFDEGEDWQLSEDSINSRGKNTPFLGWNFQGRVKHTIVDGRLLFSD</sequence>
<dbReference type="NCBIfam" id="NF005791">
    <property type="entry name" value="PRK07627.1"/>
    <property type="match status" value="1"/>
</dbReference>
<dbReference type="PANTHER" id="PTHR43668:SF2">
    <property type="entry name" value="ALLANTOINASE"/>
    <property type="match status" value="1"/>
</dbReference>
<feature type="domain" description="Dihydroorotase catalytic" evidence="2">
    <location>
        <begin position="57"/>
        <end position="235"/>
    </location>
</feature>
<dbReference type="PANTHER" id="PTHR43668">
    <property type="entry name" value="ALLANTOINASE"/>
    <property type="match status" value="1"/>
</dbReference>
<keyword evidence="3" id="KW-0378">Hydrolase</keyword>
<protein>
    <submittedName>
        <fullName evidence="3">Dihydroorotase</fullName>
        <ecNumber evidence="3">3.5.2.3</ecNumber>
    </submittedName>
</protein>
<organism evidence="3">
    <name type="scientific">hydrothermal vent metagenome</name>
    <dbReference type="NCBI Taxonomy" id="652676"/>
    <lineage>
        <taxon>unclassified sequences</taxon>
        <taxon>metagenomes</taxon>
        <taxon>ecological metagenomes</taxon>
    </lineage>
</organism>
<evidence type="ECO:0000256" key="1">
    <source>
        <dbReference type="ARBA" id="ARBA00022975"/>
    </source>
</evidence>
<proteinExistence type="predicted"/>
<dbReference type="Pfam" id="PF12890">
    <property type="entry name" value="DHOase"/>
    <property type="match status" value="1"/>
</dbReference>
<dbReference type="CDD" id="cd01317">
    <property type="entry name" value="DHOase_IIa"/>
    <property type="match status" value="1"/>
</dbReference>
<gene>
    <name evidence="3" type="ORF">MNBD_GAMMA05-2131</name>
</gene>
<keyword evidence="1" id="KW-0665">Pyrimidine biosynthesis</keyword>
<dbReference type="GO" id="GO:0006145">
    <property type="term" value="P:purine nucleobase catabolic process"/>
    <property type="evidence" value="ECO:0007669"/>
    <property type="project" value="TreeGrafter"/>
</dbReference>
<dbReference type="Gene3D" id="2.30.40.10">
    <property type="entry name" value="Urease, subunit C, domain 1"/>
    <property type="match status" value="1"/>
</dbReference>
<name>A0A3B0WSQ8_9ZZZZ</name>
<dbReference type="SUPFAM" id="SSF51556">
    <property type="entry name" value="Metallo-dependent hydrolases"/>
    <property type="match status" value="1"/>
</dbReference>
<dbReference type="GO" id="GO:0004151">
    <property type="term" value="F:dihydroorotase activity"/>
    <property type="evidence" value="ECO:0007669"/>
    <property type="project" value="UniProtKB-EC"/>
</dbReference>
<dbReference type="GO" id="GO:0005737">
    <property type="term" value="C:cytoplasm"/>
    <property type="evidence" value="ECO:0007669"/>
    <property type="project" value="TreeGrafter"/>
</dbReference>
<dbReference type="AlphaFoldDB" id="A0A3B0WSQ8"/>
<dbReference type="Gene3D" id="3.20.20.140">
    <property type="entry name" value="Metal-dependent hydrolases"/>
    <property type="match status" value="1"/>
</dbReference>
<reference evidence="3" key="1">
    <citation type="submission" date="2018-06" db="EMBL/GenBank/DDBJ databases">
        <authorList>
            <person name="Zhirakovskaya E."/>
        </authorList>
    </citation>
    <scope>NUCLEOTIDE SEQUENCE</scope>
</reference>
<dbReference type="InterPro" id="IPR032466">
    <property type="entry name" value="Metal_Hydrolase"/>
</dbReference>
<dbReference type="InterPro" id="IPR024403">
    <property type="entry name" value="DHOase_cat"/>
</dbReference>
<dbReference type="InterPro" id="IPR004722">
    <property type="entry name" value="DHOase"/>
</dbReference>
<dbReference type="InterPro" id="IPR050138">
    <property type="entry name" value="DHOase/Allantoinase_Hydrolase"/>
</dbReference>
<evidence type="ECO:0000259" key="2">
    <source>
        <dbReference type="Pfam" id="PF12890"/>
    </source>
</evidence>